<sequence length="151" mass="17058">MGLISDAFIATETELEETQFMSQGNPGQFFPTMQGKNIDPLMLAQLELIVMNLEKNSLPAILSSLDERMLGEAESTEQWIYQFPDSLVDRLATLQDTEISHYGAQWGATKEWQSKKGLPPTEAATQFLQQLCQLAVRAHAETKNMYMWISL</sequence>
<dbReference type="RefSeq" id="WP_201373015.1">
    <property type="nucleotide sequence ID" value="NZ_BNJG01000002.1"/>
</dbReference>
<reference evidence="1 2" key="1">
    <citation type="journal article" date="2021" name="Int. J. Syst. Evol. Microbiol.">
        <title>Reticulibacter mediterranei gen. nov., sp. nov., within the new family Reticulibacteraceae fam. nov., and Ktedonospora formicarum gen. nov., sp. nov., Ktedonobacter robiniae sp. nov., Dictyobacter formicarum sp. nov. and Dictyobacter arantiisoli sp. nov., belonging to the class Ktedonobacteria.</title>
        <authorList>
            <person name="Yabe S."/>
            <person name="Zheng Y."/>
            <person name="Wang C.M."/>
            <person name="Sakai Y."/>
            <person name="Abe K."/>
            <person name="Yokota A."/>
            <person name="Donadio S."/>
            <person name="Cavaletti L."/>
            <person name="Monciardini P."/>
        </authorList>
    </citation>
    <scope>NUCLEOTIDE SEQUENCE [LARGE SCALE GENOMIC DNA]</scope>
    <source>
        <strain evidence="1 2">SOSP1-30</strain>
    </source>
</reference>
<evidence type="ECO:0000313" key="2">
    <source>
        <dbReference type="Proteomes" id="UP000654345"/>
    </source>
</evidence>
<dbReference type="EMBL" id="BNJG01000002">
    <property type="protein sequence ID" value="GHO56536.1"/>
    <property type="molecule type" value="Genomic_DNA"/>
</dbReference>
<protein>
    <submittedName>
        <fullName evidence="1">Uncharacterized protein</fullName>
    </submittedName>
</protein>
<dbReference type="Proteomes" id="UP000654345">
    <property type="component" value="Unassembled WGS sequence"/>
</dbReference>
<proteinExistence type="predicted"/>
<gene>
    <name evidence="1" type="ORF">KSB_50110</name>
</gene>
<organism evidence="1 2">
    <name type="scientific">Ktedonobacter robiniae</name>
    <dbReference type="NCBI Taxonomy" id="2778365"/>
    <lineage>
        <taxon>Bacteria</taxon>
        <taxon>Bacillati</taxon>
        <taxon>Chloroflexota</taxon>
        <taxon>Ktedonobacteria</taxon>
        <taxon>Ktedonobacterales</taxon>
        <taxon>Ktedonobacteraceae</taxon>
        <taxon>Ktedonobacter</taxon>
    </lineage>
</organism>
<name>A0ABQ3UV27_9CHLR</name>
<comment type="caution">
    <text evidence="1">The sequence shown here is derived from an EMBL/GenBank/DDBJ whole genome shotgun (WGS) entry which is preliminary data.</text>
</comment>
<evidence type="ECO:0000313" key="1">
    <source>
        <dbReference type="EMBL" id="GHO56536.1"/>
    </source>
</evidence>
<accession>A0ABQ3UV27</accession>
<keyword evidence="2" id="KW-1185">Reference proteome</keyword>